<dbReference type="Pfam" id="PF00010">
    <property type="entry name" value="HLH"/>
    <property type="match status" value="1"/>
</dbReference>
<dbReference type="GO" id="GO:0000977">
    <property type="term" value="F:RNA polymerase II transcription regulatory region sequence-specific DNA binding"/>
    <property type="evidence" value="ECO:0007669"/>
    <property type="project" value="TreeGrafter"/>
</dbReference>
<dbReference type="Proteomes" id="UP000186922">
    <property type="component" value="Unassembled WGS sequence"/>
</dbReference>
<comment type="caution">
    <text evidence="2">The sequence shown here is derived from an EMBL/GenBank/DDBJ whole genome shotgun (WGS) entry which is preliminary data.</text>
</comment>
<keyword evidence="3" id="KW-1185">Reference proteome</keyword>
<dbReference type="GO" id="GO:0032502">
    <property type="term" value="P:developmental process"/>
    <property type="evidence" value="ECO:0007669"/>
    <property type="project" value="TreeGrafter"/>
</dbReference>
<dbReference type="Gene3D" id="4.10.280.10">
    <property type="entry name" value="Helix-loop-helix DNA-binding domain"/>
    <property type="match status" value="1"/>
</dbReference>
<organism evidence="2 3">
    <name type="scientific">Ramazzottius varieornatus</name>
    <name type="common">Water bear</name>
    <name type="synonym">Tardigrade</name>
    <dbReference type="NCBI Taxonomy" id="947166"/>
    <lineage>
        <taxon>Eukaryota</taxon>
        <taxon>Metazoa</taxon>
        <taxon>Ecdysozoa</taxon>
        <taxon>Tardigrada</taxon>
        <taxon>Eutardigrada</taxon>
        <taxon>Parachela</taxon>
        <taxon>Hypsibioidea</taxon>
        <taxon>Ramazzottiidae</taxon>
        <taxon>Ramazzottius</taxon>
    </lineage>
</organism>
<dbReference type="PANTHER" id="PTHR23349">
    <property type="entry name" value="BASIC HELIX-LOOP-HELIX TRANSCRIPTION FACTOR, TWIST"/>
    <property type="match status" value="1"/>
</dbReference>
<gene>
    <name evidence="2" type="primary">RvY_03428-1</name>
    <name evidence="2" type="synonym">RvY_03428.1</name>
    <name evidence="2" type="ORF">RvY_03428</name>
</gene>
<reference evidence="2 3" key="1">
    <citation type="journal article" date="2016" name="Nat. Commun.">
        <title>Extremotolerant tardigrade genome and improved radiotolerance of human cultured cells by tardigrade-unique protein.</title>
        <authorList>
            <person name="Hashimoto T."/>
            <person name="Horikawa D.D."/>
            <person name="Saito Y."/>
            <person name="Kuwahara H."/>
            <person name="Kozuka-Hata H."/>
            <person name="Shin-I T."/>
            <person name="Minakuchi Y."/>
            <person name="Ohishi K."/>
            <person name="Motoyama A."/>
            <person name="Aizu T."/>
            <person name="Enomoto A."/>
            <person name="Kondo K."/>
            <person name="Tanaka S."/>
            <person name="Hara Y."/>
            <person name="Koshikawa S."/>
            <person name="Sagara H."/>
            <person name="Miura T."/>
            <person name="Yokobori S."/>
            <person name="Miyagawa K."/>
            <person name="Suzuki Y."/>
            <person name="Kubo T."/>
            <person name="Oyama M."/>
            <person name="Kohara Y."/>
            <person name="Fujiyama A."/>
            <person name="Arakawa K."/>
            <person name="Katayama T."/>
            <person name="Toyoda A."/>
            <person name="Kunieda T."/>
        </authorList>
    </citation>
    <scope>NUCLEOTIDE SEQUENCE [LARGE SCALE GENOMIC DNA]</scope>
    <source>
        <strain evidence="2 3">YOKOZUNA-1</strain>
    </source>
</reference>
<proteinExistence type="predicted"/>
<feature type="domain" description="BHLH" evidence="1">
    <location>
        <begin position="47"/>
        <end position="99"/>
    </location>
</feature>
<dbReference type="PANTHER" id="PTHR23349:SF111">
    <property type="entry name" value="BHLH DOMAIN-CONTAINING PROTEIN"/>
    <property type="match status" value="1"/>
</dbReference>
<dbReference type="STRING" id="947166.A0A1D1UN02"/>
<dbReference type="AlphaFoldDB" id="A0A1D1UN02"/>
<dbReference type="OrthoDB" id="10069510at2759"/>
<dbReference type="InterPro" id="IPR036638">
    <property type="entry name" value="HLH_DNA-bd_sf"/>
</dbReference>
<dbReference type="PROSITE" id="PS50888">
    <property type="entry name" value="BHLH"/>
    <property type="match status" value="1"/>
</dbReference>
<dbReference type="SMART" id="SM00353">
    <property type="entry name" value="HLH"/>
    <property type="match status" value="1"/>
</dbReference>
<dbReference type="SUPFAM" id="SSF47459">
    <property type="entry name" value="HLH, helix-loop-helix DNA-binding domain"/>
    <property type="match status" value="1"/>
</dbReference>
<dbReference type="CDD" id="cd11390">
    <property type="entry name" value="bHLH_TS"/>
    <property type="match status" value="1"/>
</dbReference>
<dbReference type="EMBL" id="BDGG01000002">
    <property type="protein sequence ID" value="GAU91109.1"/>
    <property type="molecule type" value="Genomic_DNA"/>
</dbReference>
<dbReference type="GO" id="GO:0000981">
    <property type="term" value="F:DNA-binding transcription factor activity, RNA polymerase II-specific"/>
    <property type="evidence" value="ECO:0007669"/>
    <property type="project" value="TreeGrafter"/>
</dbReference>
<name>A0A1D1UN02_RAMVA</name>
<sequence length="199" mass="22612">MMKDEVFPQSPSSLMSDDVFEAISPASQLQANQQVYISSKPLDKPRNKKKKCNERERYRHRTVNDAFKALSNFLPVYPASKKLKKKEILMQSIKYINILKTVLRNLEEIPAKAARRQSWADDLRQPEEDFSIESDSHPITLVSDHVPCRSSSWSCEQTSTWTSSMEGSSDDVLQSAVTQAGDGLDDWLADMLEAGYCYV</sequence>
<accession>A0A1D1UN02</accession>
<evidence type="ECO:0000259" key="1">
    <source>
        <dbReference type="PROSITE" id="PS50888"/>
    </source>
</evidence>
<evidence type="ECO:0000313" key="2">
    <source>
        <dbReference type="EMBL" id="GAU91109.1"/>
    </source>
</evidence>
<dbReference type="InterPro" id="IPR050283">
    <property type="entry name" value="E-box_TF_Regulators"/>
</dbReference>
<dbReference type="InterPro" id="IPR011598">
    <property type="entry name" value="bHLH_dom"/>
</dbReference>
<evidence type="ECO:0000313" key="3">
    <source>
        <dbReference type="Proteomes" id="UP000186922"/>
    </source>
</evidence>
<dbReference type="GO" id="GO:0046983">
    <property type="term" value="F:protein dimerization activity"/>
    <property type="evidence" value="ECO:0007669"/>
    <property type="project" value="InterPro"/>
</dbReference>
<protein>
    <recommendedName>
        <fullName evidence="1">BHLH domain-containing protein</fullName>
    </recommendedName>
</protein>